<evidence type="ECO:0000256" key="1">
    <source>
        <dbReference type="SAM" id="MobiDB-lite"/>
    </source>
</evidence>
<reference evidence="3 4" key="1">
    <citation type="submission" date="2024-06" db="EMBL/GenBank/DDBJ databases">
        <title>The Natural Products Discovery Center: Release of the First 8490 Sequenced Strains for Exploring Actinobacteria Biosynthetic Diversity.</title>
        <authorList>
            <person name="Kalkreuter E."/>
            <person name="Kautsar S.A."/>
            <person name="Yang D."/>
            <person name="Bader C.D."/>
            <person name="Teijaro C.N."/>
            <person name="Fluegel L."/>
            <person name="Davis C.M."/>
            <person name="Simpson J.R."/>
            <person name="Lauterbach L."/>
            <person name="Steele A.D."/>
            <person name="Gui C."/>
            <person name="Meng S."/>
            <person name="Li G."/>
            <person name="Viehrig K."/>
            <person name="Ye F."/>
            <person name="Su P."/>
            <person name="Kiefer A.F."/>
            <person name="Nichols A."/>
            <person name="Cepeda A.J."/>
            <person name="Yan W."/>
            <person name="Fan B."/>
            <person name="Jiang Y."/>
            <person name="Adhikari A."/>
            <person name="Zheng C.-J."/>
            <person name="Schuster L."/>
            <person name="Cowan T.M."/>
            <person name="Smanski M.J."/>
            <person name="Chevrette M.G."/>
            <person name="De Carvalho L.P.S."/>
            <person name="Shen B."/>
        </authorList>
    </citation>
    <scope>NUCLEOTIDE SEQUENCE [LARGE SCALE GENOMIC DNA]</scope>
    <source>
        <strain evidence="3 4">NPDC048946</strain>
    </source>
</reference>
<evidence type="ECO:0000313" key="3">
    <source>
        <dbReference type="EMBL" id="MEU8134137.1"/>
    </source>
</evidence>
<keyword evidence="2" id="KW-0812">Transmembrane</keyword>
<proteinExistence type="predicted"/>
<keyword evidence="2" id="KW-1133">Transmembrane helix</keyword>
<dbReference type="EMBL" id="JBEZFP010000022">
    <property type="protein sequence ID" value="MEU8134137.1"/>
    <property type="molecule type" value="Genomic_DNA"/>
</dbReference>
<evidence type="ECO:0000256" key="2">
    <source>
        <dbReference type="SAM" id="Phobius"/>
    </source>
</evidence>
<accession>A0ABV3DFY9</accession>
<feature type="transmembrane region" description="Helical" evidence="2">
    <location>
        <begin position="33"/>
        <end position="54"/>
    </location>
</feature>
<name>A0ABV3DFY9_9ACTN</name>
<dbReference type="RefSeq" id="WP_358352544.1">
    <property type="nucleotide sequence ID" value="NZ_JBEZFP010000022.1"/>
</dbReference>
<dbReference type="Proteomes" id="UP001551482">
    <property type="component" value="Unassembled WGS sequence"/>
</dbReference>
<feature type="transmembrane region" description="Helical" evidence="2">
    <location>
        <begin position="7"/>
        <end position="27"/>
    </location>
</feature>
<gene>
    <name evidence="3" type="ORF">AB0C36_11555</name>
</gene>
<comment type="caution">
    <text evidence="3">The sequence shown here is derived from an EMBL/GenBank/DDBJ whole genome shotgun (WGS) entry which is preliminary data.</text>
</comment>
<sequence length="81" mass="8430">MNRLDITHLSFGALVAVTATALFLVLSGTRSPGGAAVAALLGVVLGTATVLHLTRAPVRSRAVRRRSHGTGSGRTPSDRRR</sequence>
<protein>
    <submittedName>
        <fullName evidence="3">Uncharacterized protein</fullName>
    </submittedName>
</protein>
<keyword evidence="4" id="KW-1185">Reference proteome</keyword>
<evidence type="ECO:0000313" key="4">
    <source>
        <dbReference type="Proteomes" id="UP001551482"/>
    </source>
</evidence>
<keyword evidence="2" id="KW-0472">Membrane</keyword>
<organism evidence="3 4">
    <name type="scientific">Streptodolium elevatio</name>
    <dbReference type="NCBI Taxonomy" id="3157996"/>
    <lineage>
        <taxon>Bacteria</taxon>
        <taxon>Bacillati</taxon>
        <taxon>Actinomycetota</taxon>
        <taxon>Actinomycetes</taxon>
        <taxon>Kitasatosporales</taxon>
        <taxon>Streptomycetaceae</taxon>
        <taxon>Streptodolium</taxon>
    </lineage>
</organism>
<feature type="region of interest" description="Disordered" evidence="1">
    <location>
        <begin position="59"/>
        <end position="81"/>
    </location>
</feature>